<sequence>MKLEKMKRNRAGRYIPREFADEIVGTLEDYDLEPEFIEGAACILSYLTCPEGSDMHGAEFPKYLDNGLLALEAEPPAEVMSAAREVIELLKANGVEVVDAFIVRGDR</sequence>
<dbReference type="Proteomes" id="UP000278327">
    <property type="component" value="Unassembled WGS sequence"/>
</dbReference>
<dbReference type="EMBL" id="QICA01000025">
    <property type="protein sequence ID" value="RNL36069.1"/>
    <property type="molecule type" value="Genomic_DNA"/>
</dbReference>
<gene>
    <name evidence="1" type="ORF">DMP10_11410</name>
</gene>
<protein>
    <submittedName>
        <fullName evidence="1">Uncharacterized protein</fullName>
    </submittedName>
</protein>
<keyword evidence="2" id="KW-1185">Reference proteome</keyword>
<name>A0A3N0AN58_9ACTN</name>
<dbReference type="RefSeq" id="WP_117284145.1">
    <property type="nucleotide sequence ID" value="NZ_JAMTCE010000022.1"/>
</dbReference>
<proteinExistence type="predicted"/>
<evidence type="ECO:0000313" key="1">
    <source>
        <dbReference type="EMBL" id="RNL36069.1"/>
    </source>
</evidence>
<comment type="caution">
    <text evidence="1">The sequence shown here is derived from an EMBL/GenBank/DDBJ whole genome shotgun (WGS) entry which is preliminary data.</text>
</comment>
<accession>A0A3N0AN58</accession>
<evidence type="ECO:0000313" key="2">
    <source>
        <dbReference type="Proteomes" id="UP000278327"/>
    </source>
</evidence>
<reference evidence="1 2" key="1">
    <citation type="journal article" date="2019" name="Microbiol. Resour. Announc.">
        <title>Draft Genome Sequences of Type Strains of Gordonibacter faecihominis, Paraeggerthella hongkongensis, Parvibacter caecicola,Slackia equolifaciens, Slackia faecicanis, and Slackia isoflavoniconvertens.</title>
        <authorList>
            <person name="Danylec N."/>
            <person name="Stoll D.A."/>
            <person name="Dotsch A."/>
            <person name="Huch M."/>
        </authorList>
    </citation>
    <scope>NUCLEOTIDE SEQUENCE [LARGE SCALE GENOMIC DNA]</scope>
    <source>
        <strain evidence="1 2">DSM 18785</strain>
    </source>
</reference>
<organism evidence="1 2">
    <name type="scientific">Adlercreutzia equolifaciens subsp. celatus DSM 18785</name>
    <dbReference type="NCBI Taxonomy" id="1121021"/>
    <lineage>
        <taxon>Bacteria</taxon>
        <taxon>Bacillati</taxon>
        <taxon>Actinomycetota</taxon>
        <taxon>Coriobacteriia</taxon>
        <taxon>Eggerthellales</taxon>
        <taxon>Eggerthellaceae</taxon>
        <taxon>Adlercreutzia</taxon>
    </lineage>
</organism>
<dbReference type="AlphaFoldDB" id="A0A3N0AN58"/>